<keyword evidence="1 2" id="KW-0728">SH3 domain</keyword>
<dbReference type="InterPro" id="IPR036028">
    <property type="entry name" value="SH3-like_dom_sf"/>
</dbReference>
<dbReference type="InterPro" id="IPR001452">
    <property type="entry name" value="SH3_domain"/>
</dbReference>
<feature type="domain" description="SH3" evidence="3">
    <location>
        <begin position="18"/>
        <end position="79"/>
    </location>
</feature>
<evidence type="ECO:0000256" key="2">
    <source>
        <dbReference type="PROSITE-ProRule" id="PRU00192"/>
    </source>
</evidence>
<proteinExistence type="predicted"/>
<evidence type="ECO:0000313" key="4">
    <source>
        <dbReference type="Ensembl" id="ENSEBUP00000004864.1"/>
    </source>
</evidence>
<dbReference type="AlphaFoldDB" id="A0A8C4NAK4"/>
<dbReference type="Gene3D" id="2.30.30.40">
    <property type="entry name" value="SH3 Domains"/>
    <property type="match status" value="1"/>
</dbReference>
<dbReference type="GO" id="GO:0005085">
    <property type="term" value="F:guanyl-nucleotide exchange factor activity"/>
    <property type="evidence" value="ECO:0007669"/>
    <property type="project" value="InterPro"/>
</dbReference>
<dbReference type="SMART" id="SM00326">
    <property type="entry name" value="SH3"/>
    <property type="match status" value="1"/>
</dbReference>
<dbReference type="Ensembl" id="ENSEBUT00000005302.1">
    <property type="protein sequence ID" value="ENSEBUP00000004864.1"/>
    <property type="gene ID" value="ENSEBUG00000003370.1"/>
</dbReference>
<accession>A0A8C4NAK4</accession>
<evidence type="ECO:0000256" key="1">
    <source>
        <dbReference type="ARBA" id="ARBA00022443"/>
    </source>
</evidence>
<dbReference type="Proteomes" id="UP000694388">
    <property type="component" value="Unplaced"/>
</dbReference>
<dbReference type="PANTHER" id="PTHR12845:SF5">
    <property type="entry name" value="EPHEXIN, ISOFORM D"/>
    <property type="match status" value="1"/>
</dbReference>
<evidence type="ECO:0000313" key="5">
    <source>
        <dbReference type="Proteomes" id="UP000694388"/>
    </source>
</evidence>
<dbReference type="SUPFAM" id="SSF50044">
    <property type="entry name" value="SH3-domain"/>
    <property type="match status" value="1"/>
</dbReference>
<organism evidence="4 5">
    <name type="scientific">Eptatretus burgeri</name>
    <name type="common">Inshore hagfish</name>
    <dbReference type="NCBI Taxonomy" id="7764"/>
    <lineage>
        <taxon>Eukaryota</taxon>
        <taxon>Metazoa</taxon>
        <taxon>Chordata</taxon>
        <taxon>Craniata</taxon>
        <taxon>Vertebrata</taxon>
        <taxon>Cyclostomata</taxon>
        <taxon>Myxini</taxon>
        <taxon>Myxiniformes</taxon>
        <taxon>Myxinidae</taxon>
        <taxon>Eptatretinae</taxon>
        <taxon>Eptatretus</taxon>
    </lineage>
</organism>
<dbReference type="InterPro" id="IPR047271">
    <property type="entry name" value="Ephexin-like"/>
</dbReference>
<protein>
    <recommendedName>
        <fullName evidence="3">SH3 domain-containing protein</fullName>
    </recommendedName>
</protein>
<dbReference type="PROSITE" id="PS50002">
    <property type="entry name" value="SH3"/>
    <property type="match status" value="1"/>
</dbReference>
<dbReference type="PANTHER" id="PTHR12845">
    <property type="entry name" value="GUANINE NUCLEOTIDE EXCHANGE FACTOR"/>
    <property type="match status" value="1"/>
</dbReference>
<keyword evidence="5" id="KW-1185">Reference proteome</keyword>
<reference evidence="4" key="2">
    <citation type="submission" date="2025-09" db="UniProtKB">
        <authorList>
            <consortium name="Ensembl"/>
        </authorList>
    </citation>
    <scope>IDENTIFICATION</scope>
</reference>
<name>A0A8C4NAK4_EPTBU</name>
<evidence type="ECO:0000259" key="3">
    <source>
        <dbReference type="PROSITE" id="PS50002"/>
    </source>
</evidence>
<dbReference type="Pfam" id="PF00018">
    <property type="entry name" value="SH3_1"/>
    <property type="match status" value="1"/>
</dbReference>
<sequence length="104" mass="12247">MKTKKVSEQLYTQPHNRDCKVILCCICNYSAQQADELEMAIGDVIKVTKKTKDAWFQGERIWDNAVGWFPSSCVKEINNEHRRAKHLRQRYRLLCTLSPVYENK</sequence>
<reference evidence="4" key="1">
    <citation type="submission" date="2025-08" db="UniProtKB">
        <authorList>
            <consortium name="Ensembl"/>
        </authorList>
    </citation>
    <scope>IDENTIFICATION</scope>
</reference>